<proteinExistence type="predicted"/>
<keyword evidence="1" id="KW-1133">Transmembrane helix</keyword>
<gene>
    <name evidence="2" type="ORF">MPOL1434_LOCUS5246</name>
    <name evidence="3" type="ORF">MPOL1434_LOCUS5247</name>
</gene>
<reference evidence="2" key="1">
    <citation type="submission" date="2021-01" db="EMBL/GenBank/DDBJ databases">
        <authorList>
            <person name="Corre E."/>
            <person name="Pelletier E."/>
            <person name="Niang G."/>
            <person name="Scheremetjew M."/>
            <person name="Finn R."/>
            <person name="Kale V."/>
            <person name="Holt S."/>
            <person name="Cochrane G."/>
            <person name="Meng A."/>
            <person name="Brown T."/>
            <person name="Cohen L."/>
        </authorList>
    </citation>
    <scope>NUCLEOTIDE SEQUENCE</scope>
    <source>
        <strain evidence="2">CCMP3303</strain>
    </source>
</reference>
<protein>
    <submittedName>
        <fullName evidence="2">Uncharacterized protein</fullName>
    </submittedName>
</protein>
<dbReference type="EMBL" id="HBEJ01008930">
    <property type="protein sequence ID" value="CAD8369069.1"/>
    <property type="molecule type" value="Transcribed_RNA"/>
</dbReference>
<accession>A0A6U0JAX5</accession>
<organism evidence="2">
    <name type="scientific">Minutocellus polymorphus</name>
    <dbReference type="NCBI Taxonomy" id="265543"/>
    <lineage>
        <taxon>Eukaryota</taxon>
        <taxon>Sar</taxon>
        <taxon>Stramenopiles</taxon>
        <taxon>Ochrophyta</taxon>
        <taxon>Bacillariophyta</taxon>
        <taxon>Mediophyceae</taxon>
        <taxon>Cymatosirophycidae</taxon>
        <taxon>Cymatosirales</taxon>
        <taxon>Cymatosiraceae</taxon>
        <taxon>Minutocellus</taxon>
    </lineage>
</organism>
<feature type="transmembrane region" description="Helical" evidence="1">
    <location>
        <begin position="138"/>
        <end position="159"/>
    </location>
</feature>
<keyword evidence="1" id="KW-0472">Membrane</keyword>
<dbReference type="EMBL" id="HBEJ01008931">
    <property type="protein sequence ID" value="CAD8369070.1"/>
    <property type="molecule type" value="Transcribed_RNA"/>
</dbReference>
<name>A0A6U0JAX5_9STRA</name>
<dbReference type="AlphaFoldDB" id="A0A6U0JAX5"/>
<feature type="transmembrane region" description="Helical" evidence="1">
    <location>
        <begin position="205"/>
        <end position="223"/>
    </location>
</feature>
<evidence type="ECO:0000256" key="1">
    <source>
        <dbReference type="SAM" id="Phobius"/>
    </source>
</evidence>
<keyword evidence="1" id="KW-0812">Transmembrane</keyword>
<evidence type="ECO:0000313" key="3">
    <source>
        <dbReference type="EMBL" id="CAD8369070.1"/>
    </source>
</evidence>
<feature type="transmembrane region" description="Helical" evidence="1">
    <location>
        <begin position="166"/>
        <end position="185"/>
    </location>
</feature>
<evidence type="ECO:0000313" key="2">
    <source>
        <dbReference type="EMBL" id="CAD8369069.1"/>
    </source>
</evidence>
<sequence>MIGAGRAFGKCHSSCNTARRASVVVTSNHCVVNQESMAGCCDIKSAGGIATVLAACFLSIGWALNVAALSTCRLVATDGFRDAENENVMVTGLGLYTFEGSNAWGQSYCYIFEYTTLTSNFSYWVDSRMNAARITSGIASFMAFCCMVFSWCGFCCGCLSIRPVRIALSVLALIQAILVGCIFLVNSSEICTVSTSCSFSMGGGLAIGALLAYVSASLLFCAARSEENTDDKGDDQLPYAAAAAAGPAPGTVTVERVERADGTVVTKTTTVNADGSQTVEETTEMPIANEEVPIQTDVCAKV</sequence>